<evidence type="ECO:0000256" key="3">
    <source>
        <dbReference type="ARBA" id="ARBA00009010"/>
    </source>
</evidence>
<evidence type="ECO:0000256" key="12">
    <source>
        <dbReference type="PIRSR" id="PIRSR000439-1"/>
    </source>
</evidence>
<evidence type="ECO:0000256" key="8">
    <source>
        <dbReference type="ARBA" id="ARBA00022989"/>
    </source>
</evidence>
<dbReference type="AlphaFoldDB" id="A0AAX4JEG1"/>
<keyword evidence="10" id="KW-0012">Acyltransferase</keyword>
<comment type="similarity">
    <text evidence="3">Belongs to the membrane-bound acyltransferase family. Sterol o-acyltransferase subfamily.</text>
</comment>
<dbReference type="RefSeq" id="XP_065330362.1">
    <property type="nucleotide sequence ID" value="XM_065474290.1"/>
</dbReference>
<proteinExistence type="inferred from homology"/>
<dbReference type="GO" id="GO:0005789">
    <property type="term" value="C:endoplasmic reticulum membrane"/>
    <property type="evidence" value="ECO:0007669"/>
    <property type="project" value="UniProtKB-SubCell"/>
</dbReference>
<evidence type="ECO:0000256" key="6">
    <source>
        <dbReference type="ARBA" id="ARBA00022692"/>
    </source>
</evidence>
<evidence type="ECO:0000256" key="13">
    <source>
        <dbReference type="SAM" id="Phobius"/>
    </source>
</evidence>
<keyword evidence="5" id="KW-0808">Transferase</keyword>
<dbReference type="GO" id="GO:0019432">
    <property type="term" value="P:triglyceride biosynthetic process"/>
    <property type="evidence" value="ECO:0007669"/>
    <property type="project" value="TreeGrafter"/>
</dbReference>
<keyword evidence="8 13" id="KW-1133">Transmembrane helix</keyword>
<feature type="transmembrane region" description="Helical" evidence="13">
    <location>
        <begin position="344"/>
        <end position="363"/>
    </location>
</feature>
<sequence>MKVEIKKIDGFYNFFVLISTLSILRFLIEDCKEYDLVVNFPLSKLRILDLWYFLITILIFTIRSCICYILVNKSLIFTLLNLLVSECLVLYFNIKHISHEYISGWSLIINVVLIAKLISFYVYHQGTLTRNRHNTHSRSTCNRHNAHIVHKRNSYNRIHHDTIIKTTCPFRHFAYFIVSPTLVYSPHYPRNPSCNYKRVLSKLALLISGLFLFVFVTDQYSVPSIYRIIEMKSTRVVVENIINLSLSTAFLFLIFFNLVFVCSLDIIAELTRFQDTEFYQEWWNSSTVAQFWTLWNIPVHMWIKKHIYIPLMRRSLTKGQARAASFLISALFHEYVVSVGTKQFCGFIFLAMMAQVPLIIISDKINKNFPRYSNFFVWASLCIVGHPIIAILYYLKE</sequence>
<evidence type="ECO:0000256" key="1">
    <source>
        <dbReference type="ARBA" id="ARBA00004477"/>
    </source>
</evidence>
<protein>
    <recommendedName>
        <fullName evidence="4">diacylglycerol O-acyltransferase</fullName>
        <ecNumber evidence="4">2.3.1.20</ecNumber>
    </recommendedName>
</protein>
<feature type="transmembrane region" description="Helical" evidence="13">
    <location>
        <begin position="50"/>
        <end position="70"/>
    </location>
</feature>
<dbReference type="Pfam" id="PF03062">
    <property type="entry name" value="MBOAT"/>
    <property type="match status" value="1"/>
</dbReference>
<dbReference type="Proteomes" id="UP001334084">
    <property type="component" value="Chromosome 7"/>
</dbReference>
<dbReference type="KEGG" id="vnx:VNE69_07283"/>
<comment type="subcellular location">
    <subcellularLocation>
        <location evidence="1">Endoplasmic reticulum membrane</location>
        <topology evidence="1">Multi-pass membrane protein</topology>
    </subcellularLocation>
</comment>
<feature type="transmembrane region" description="Helical" evidence="13">
    <location>
        <begin position="241"/>
        <end position="264"/>
    </location>
</feature>
<evidence type="ECO:0000256" key="10">
    <source>
        <dbReference type="ARBA" id="ARBA00023315"/>
    </source>
</evidence>
<feature type="active site" evidence="12">
    <location>
        <position position="333"/>
    </location>
</feature>
<reference evidence="14" key="1">
    <citation type="journal article" date="2024" name="BMC Genomics">
        <title>Functional annotation of a divergent genome using sequence and structure-based similarity.</title>
        <authorList>
            <person name="Svedberg D."/>
            <person name="Winiger R.R."/>
            <person name="Berg A."/>
            <person name="Sharma H."/>
            <person name="Tellgren-Roth C."/>
            <person name="Debrunner-Vossbrinck B.A."/>
            <person name="Vossbrinck C.R."/>
            <person name="Barandun J."/>
        </authorList>
    </citation>
    <scope>NUCLEOTIDE SEQUENCE</scope>
    <source>
        <strain evidence="14">Illinois isolate</strain>
    </source>
</reference>
<keyword evidence="9 13" id="KW-0472">Membrane</keyword>
<keyword evidence="6 13" id="KW-0812">Transmembrane</keyword>
<dbReference type="GeneID" id="90542039"/>
<evidence type="ECO:0000313" key="15">
    <source>
        <dbReference type="Proteomes" id="UP001334084"/>
    </source>
</evidence>
<evidence type="ECO:0000256" key="4">
    <source>
        <dbReference type="ARBA" id="ARBA00013244"/>
    </source>
</evidence>
<feature type="transmembrane region" description="Helical" evidence="13">
    <location>
        <begin position="75"/>
        <end position="92"/>
    </location>
</feature>
<comment type="function">
    <text evidence="11">Sterol O-acyltransferase that catalyzes the formation of stery esters.</text>
</comment>
<feature type="transmembrane region" description="Helical" evidence="13">
    <location>
        <begin position="375"/>
        <end position="395"/>
    </location>
</feature>
<evidence type="ECO:0000256" key="11">
    <source>
        <dbReference type="ARBA" id="ARBA00023568"/>
    </source>
</evidence>
<dbReference type="EMBL" id="CP142732">
    <property type="protein sequence ID" value="WUR04217.1"/>
    <property type="molecule type" value="Genomic_DNA"/>
</dbReference>
<name>A0AAX4JEG1_9MICR</name>
<dbReference type="EC" id="2.3.1.20" evidence="4"/>
<evidence type="ECO:0000256" key="9">
    <source>
        <dbReference type="ARBA" id="ARBA00023136"/>
    </source>
</evidence>
<dbReference type="InterPro" id="IPR014371">
    <property type="entry name" value="Oat_ACAT_DAG_ARE"/>
</dbReference>
<evidence type="ECO:0000256" key="5">
    <source>
        <dbReference type="ARBA" id="ARBA00022679"/>
    </source>
</evidence>
<organism evidence="14 15">
    <name type="scientific">Vairimorpha necatrix</name>
    <dbReference type="NCBI Taxonomy" id="6039"/>
    <lineage>
        <taxon>Eukaryota</taxon>
        <taxon>Fungi</taxon>
        <taxon>Fungi incertae sedis</taxon>
        <taxon>Microsporidia</taxon>
        <taxon>Nosematidae</taxon>
        <taxon>Vairimorpha</taxon>
    </lineage>
</organism>
<dbReference type="GO" id="GO:0004144">
    <property type="term" value="F:diacylglycerol O-acyltransferase activity"/>
    <property type="evidence" value="ECO:0007669"/>
    <property type="project" value="UniProtKB-EC"/>
</dbReference>
<dbReference type="PANTHER" id="PTHR10408">
    <property type="entry name" value="STEROL O-ACYLTRANSFERASE"/>
    <property type="match status" value="1"/>
</dbReference>
<feature type="transmembrane region" description="Helical" evidence="13">
    <location>
        <begin position="203"/>
        <end position="221"/>
    </location>
</feature>
<dbReference type="InterPro" id="IPR004299">
    <property type="entry name" value="MBOAT_fam"/>
</dbReference>
<evidence type="ECO:0000313" key="14">
    <source>
        <dbReference type="EMBL" id="WUR04217.1"/>
    </source>
</evidence>
<evidence type="ECO:0000256" key="7">
    <source>
        <dbReference type="ARBA" id="ARBA00022824"/>
    </source>
</evidence>
<dbReference type="PIRSF" id="PIRSF000439">
    <property type="entry name" value="Oat_ACAT_DAG_ARE"/>
    <property type="match status" value="1"/>
</dbReference>
<dbReference type="PANTHER" id="PTHR10408:SF7">
    <property type="entry name" value="DIACYLGLYCEROL O-ACYLTRANSFERASE 1"/>
    <property type="match status" value="1"/>
</dbReference>
<gene>
    <name evidence="14" type="ORF">VNE69_07283</name>
</gene>
<evidence type="ECO:0000256" key="2">
    <source>
        <dbReference type="ARBA" id="ARBA00005189"/>
    </source>
</evidence>
<accession>A0AAX4JEG1</accession>
<keyword evidence="15" id="KW-1185">Reference proteome</keyword>
<feature type="transmembrane region" description="Helical" evidence="13">
    <location>
        <begin position="12"/>
        <end position="28"/>
    </location>
</feature>
<comment type="pathway">
    <text evidence="2">Lipid metabolism.</text>
</comment>
<keyword evidence="7" id="KW-0256">Endoplasmic reticulum</keyword>
<feature type="transmembrane region" description="Helical" evidence="13">
    <location>
        <begin position="104"/>
        <end position="123"/>
    </location>
</feature>